<proteinExistence type="predicted"/>
<name>A0A0E9VG60_ANGAN</name>
<organism evidence="1">
    <name type="scientific">Anguilla anguilla</name>
    <name type="common">European freshwater eel</name>
    <name type="synonym">Muraena anguilla</name>
    <dbReference type="NCBI Taxonomy" id="7936"/>
    <lineage>
        <taxon>Eukaryota</taxon>
        <taxon>Metazoa</taxon>
        <taxon>Chordata</taxon>
        <taxon>Craniata</taxon>
        <taxon>Vertebrata</taxon>
        <taxon>Euteleostomi</taxon>
        <taxon>Actinopterygii</taxon>
        <taxon>Neopterygii</taxon>
        <taxon>Teleostei</taxon>
        <taxon>Anguilliformes</taxon>
        <taxon>Anguillidae</taxon>
        <taxon>Anguilla</taxon>
    </lineage>
</organism>
<dbReference type="AlphaFoldDB" id="A0A0E9VG60"/>
<evidence type="ECO:0000313" key="1">
    <source>
        <dbReference type="EMBL" id="JAH76188.1"/>
    </source>
</evidence>
<reference evidence="1" key="1">
    <citation type="submission" date="2014-11" db="EMBL/GenBank/DDBJ databases">
        <authorList>
            <person name="Amaro Gonzalez C."/>
        </authorList>
    </citation>
    <scope>NUCLEOTIDE SEQUENCE</scope>
</reference>
<dbReference type="EMBL" id="GBXM01032389">
    <property type="protein sequence ID" value="JAH76188.1"/>
    <property type="molecule type" value="Transcribed_RNA"/>
</dbReference>
<sequence>MLNDTMQNGQLTVFQSLLQIKLKTHQIRLERPIK</sequence>
<reference evidence="1" key="2">
    <citation type="journal article" date="2015" name="Fish Shellfish Immunol.">
        <title>Early steps in the European eel (Anguilla anguilla)-Vibrio vulnificus interaction in the gills: Role of the RtxA13 toxin.</title>
        <authorList>
            <person name="Callol A."/>
            <person name="Pajuelo D."/>
            <person name="Ebbesson L."/>
            <person name="Teles M."/>
            <person name="MacKenzie S."/>
            <person name="Amaro C."/>
        </authorList>
    </citation>
    <scope>NUCLEOTIDE SEQUENCE</scope>
</reference>
<protein>
    <submittedName>
        <fullName evidence="1">Uncharacterized protein</fullName>
    </submittedName>
</protein>
<accession>A0A0E9VG60</accession>